<feature type="DNA-binding region" description="H-T-H motif" evidence="5">
    <location>
        <begin position="123"/>
        <end position="142"/>
    </location>
</feature>
<evidence type="ECO:0000259" key="8">
    <source>
        <dbReference type="PROSITE" id="PS50977"/>
    </source>
</evidence>
<dbReference type="InterPro" id="IPR001647">
    <property type="entry name" value="HTH_TetR"/>
</dbReference>
<dbReference type="SMART" id="SM00530">
    <property type="entry name" value="HTH_XRE"/>
    <property type="match status" value="1"/>
</dbReference>
<dbReference type="SUPFAM" id="SSF48498">
    <property type="entry name" value="Tetracyclin repressor-like, C-terminal domain"/>
    <property type="match status" value="1"/>
</dbReference>
<proteinExistence type="predicted"/>
<evidence type="ECO:0000259" key="7">
    <source>
        <dbReference type="PROSITE" id="PS50943"/>
    </source>
</evidence>
<feature type="domain" description="HTH tetR-type" evidence="8">
    <location>
        <begin position="100"/>
        <end position="160"/>
    </location>
</feature>
<gene>
    <name evidence="9" type="ORF">CLV63_120108</name>
</gene>
<dbReference type="InterPro" id="IPR039538">
    <property type="entry name" value="BetI_C"/>
</dbReference>
<dbReference type="PROSITE" id="PS50977">
    <property type="entry name" value="HTH_TETR_2"/>
    <property type="match status" value="1"/>
</dbReference>
<evidence type="ECO:0000256" key="1">
    <source>
        <dbReference type="ARBA" id="ARBA00022491"/>
    </source>
</evidence>
<dbReference type="OrthoDB" id="5119743at2"/>
<dbReference type="PANTHER" id="PTHR30055">
    <property type="entry name" value="HTH-TYPE TRANSCRIPTIONAL REGULATOR RUTR"/>
    <property type="match status" value="1"/>
</dbReference>
<evidence type="ECO:0000313" key="9">
    <source>
        <dbReference type="EMBL" id="PSK91381.1"/>
    </source>
</evidence>
<name>A0A2P8D2F0_9ACTN</name>
<dbReference type="Pfam" id="PF00440">
    <property type="entry name" value="TetR_N"/>
    <property type="match status" value="1"/>
</dbReference>
<feature type="domain" description="HTH cro/C1-type" evidence="7">
    <location>
        <begin position="20"/>
        <end position="66"/>
    </location>
</feature>
<dbReference type="Pfam" id="PF13977">
    <property type="entry name" value="TetR_C_6"/>
    <property type="match status" value="1"/>
</dbReference>
<evidence type="ECO:0000256" key="3">
    <source>
        <dbReference type="ARBA" id="ARBA00023125"/>
    </source>
</evidence>
<protein>
    <submittedName>
        <fullName evidence="9">TetR family transcriptional regulator</fullName>
    </submittedName>
</protein>
<dbReference type="Proteomes" id="UP000240542">
    <property type="component" value="Unassembled WGS sequence"/>
</dbReference>
<evidence type="ECO:0000313" key="10">
    <source>
        <dbReference type="Proteomes" id="UP000240542"/>
    </source>
</evidence>
<dbReference type="Pfam" id="PF01381">
    <property type="entry name" value="HTH_3"/>
    <property type="match status" value="1"/>
</dbReference>
<dbReference type="GO" id="GO:0000976">
    <property type="term" value="F:transcription cis-regulatory region binding"/>
    <property type="evidence" value="ECO:0007669"/>
    <property type="project" value="TreeGrafter"/>
</dbReference>
<dbReference type="CDD" id="cd00093">
    <property type="entry name" value="HTH_XRE"/>
    <property type="match status" value="1"/>
</dbReference>
<dbReference type="InterPro" id="IPR001387">
    <property type="entry name" value="Cro/C1-type_HTH"/>
</dbReference>
<dbReference type="Gene3D" id="1.10.260.40">
    <property type="entry name" value="lambda repressor-like DNA-binding domains"/>
    <property type="match status" value="1"/>
</dbReference>
<keyword evidence="3 5" id="KW-0238">DNA-binding</keyword>
<dbReference type="Gene3D" id="1.10.357.10">
    <property type="entry name" value="Tetracycline Repressor, domain 2"/>
    <property type="match status" value="1"/>
</dbReference>
<dbReference type="InterPro" id="IPR050109">
    <property type="entry name" value="HTH-type_TetR-like_transc_reg"/>
</dbReference>
<sequence>MDEALPGLPERVRDVISRSGRTQRAFAAVIGIDPTKLSKALKGVRRFTAAELIRIADHAGVTVNWLLNGHDDALTVAAAPRNASATPSLPPADTDSAHAQSVRRRIIEAAWQLIAEHGYYAVRIADIADRSGLPADIISAQFPSLRGLLDETLRSSVKQAFDRQVAVLHEIPDAGDRLLRLIELQLPGSERLRLEWSIWVQVWTESTLDPRIRALHADSYQRWHDTIVQTLRAGVDNGAFRPLDPDETAIHLSALIDGLGIQVLTGRPGRTVERMRATLHAFVADRLAPVRPAGAETDPPPDPPTVHGKDTRP</sequence>
<evidence type="ECO:0000256" key="2">
    <source>
        <dbReference type="ARBA" id="ARBA00023015"/>
    </source>
</evidence>
<dbReference type="GO" id="GO:0003700">
    <property type="term" value="F:DNA-binding transcription factor activity"/>
    <property type="evidence" value="ECO:0007669"/>
    <property type="project" value="TreeGrafter"/>
</dbReference>
<evidence type="ECO:0000256" key="4">
    <source>
        <dbReference type="ARBA" id="ARBA00023163"/>
    </source>
</evidence>
<keyword evidence="10" id="KW-1185">Reference proteome</keyword>
<accession>A0A2P8D2F0</accession>
<dbReference type="PROSITE" id="PS50943">
    <property type="entry name" value="HTH_CROC1"/>
    <property type="match status" value="1"/>
</dbReference>
<dbReference type="SUPFAM" id="SSF47413">
    <property type="entry name" value="lambda repressor-like DNA-binding domains"/>
    <property type="match status" value="1"/>
</dbReference>
<dbReference type="EMBL" id="PYGA01000020">
    <property type="protein sequence ID" value="PSK91381.1"/>
    <property type="molecule type" value="Genomic_DNA"/>
</dbReference>
<reference evidence="9 10" key="1">
    <citation type="submission" date="2018-03" db="EMBL/GenBank/DDBJ databases">
        <title>Genomic Encyclopedia of Archaeal and Bacterial Type Strains, Phase II (KMG-II): from individual species to whole genera.</title>
        <authorList>
            <person name="Goeker M."/>
        </authorList>
    </citation>
    <scope>NUCLEOTIDE SEQUENCE [LARGE SCALE GENOMIC DNA]</scope>
    <source>
        <strain evidence="9 10">DSM 45312</strain>
    </source>
</reference>
<dbReference type="InterPro" id="IPR010982">
    <property type="entry name" value="Lambda_DNA-bd_dom_sf"/>
</dbReference>
<organism evidence="9 10">
    <name type="scientific">Murinocardiopsis flavida</name>
    <dbReference type="NCBI Taxonomy" id="645275"/>
    <lineage>
        <taxon>Bacteria</taxon>
        <taxon>Bacillati</taxon>
        <taxon>Actinomycetota</taxon>
        <taxon>Actinomycetes</taxon>
        <taxon>Streptosporangiales</taxon>
        <taxon>Nocardiopsidaceae</taxon>
        <taxon>Murinocardiopsis</taxon>
    </lineage>
</organism>
<evidence type="ECO:0000256" key="6">
    <source>
        <dbReference type="SAM" id="MobiDB-lite"/>
    </source>
</evidence>
<comment type="caution">
    <text evidence="9">The sequence shown here is derived from an EMBL/GenBank/DDBJ whole genome shotgun (WGS) entry which is preliminary data.</text>
</comment>
<keyword evidence="4" id="KW-0804">Transcription</keyword>
<dbReference type="PANTHER" id="PTHR30055:SF234">
    <property type="entry name" value="HTH-TYPE TRANSCRIPTIONAL REGULATOR BETI"/>
    <property type="match status" value="1"/>
</dbReference>
<dbReference type="InterPro" id="IPR009057">
    <property type="entry name" value="Homeodomain-like_sf"/>
</dbReference>
<dbReference type="AlphaFoldDB" id="A0A2P8D2F0"/>
<keyword evidence="2" id="KW-0805">Transcription regulation</keyword>
<dbReference type="RefSeq" id="WP_106585630.1">
    <property type="nucleotide sequence ID" value="NZ_PYGA01000020.1"/>
</dbReference>
<evidence type="ECO:0000256" key="5">
    <source>
        <dbReference type="PROSITE-ProRule" id="PRU00335"/>
    </source>
</evidence>
<dbReference type="SUPFAM" id="SSF46689">
    <property type="entry name" value="Homeodomain-like"/>
    <property type="match status" value="1"/>
</dbReference>
<keyword evidence="1" id="KW-0678">Repressor</keyword>
<feature type="region of interest" description="Disordered" evidence="6">
    <location>
        <begin position="290"/>
        <end position="313"/>
    </location>
</feature>
<dbReference type="InterPro" id="IPR036271">
    <property type="entry name" value="Tet_transcr_reg_TetR-rel_C_sf"/>
</dbReference>